<feature type="domain" description="Acyl-CoA dehydrogenase/oxidase N-terminal" evidence="26">
    <location>
        <begin position="246"/>
        <end position="359"/>
    </location>
</feature>
<comment type="cofactor">
    <cofactor evidence="1">
        <name>FAD</name>
        <dbReference type="ChEBI" id="CHEBI:57692"/>
    </cofactor>
</comment>
<dbReference type="InterPro" id="IPR013966">
    <property type="entry name" value="Spc34"/>
</dbReference>
<evidence type="ECO:0000256" key="12">
    <source>
        <dbReference type="ARBA" id="ARBA00022776"/>
    </source>
</evidence>
<evidence type="ECO:0000256" key="22">
    <source>
        <dbReference type="ARBA" id="ARBA00044346"/>
    </source>
</evidence>
<evidence type="ECO:0000256" key="17">
    <source>
        <dbReference type="ARBA" id="ARBA00023212"/>
    </source>
</evidence>
<evidence type="ECO:0000256" key="16">
    <source>
        <dbReference type="ARBA" id="ARBA00023054"/>
    </source>
</evidence>
<reference evidence="27" key="1">
    <citation type="submission" date="2019-11" db="EMBL/GenBank/DDBJ databases">
        <title>Bipolaris sorokiniana Genome sequencing.</title>
        <authorList>
            <person name="Wang H."/>
        </authorList>
    </citation>
    <scope>NUCLEOTIDE SEQUENCE</scope>
</reference>
<keyword evidence="18" id="KW-0539">Nucleus</keyword>
<keyword evidence="9" id="KW-0132">Cell division</keyword>
<dbReference type="GO" id="GO:0050660">
    <property type="term" value="F:flavin adenine dinucleotide binding"/>
    <property type="evidence" value="ECO:0007669"/>
    <property type="project" value="InterPro"/>
</dbReference>
<keyword evidence="15" id="KW-0995">Kinetochore</keyword>
<evidence type="ECO:0000256" key="18">
    <source>
        <dbReference type="ARBA" id="ARBA00023242"/>
    </source>
</evidence>
<evidence type="ECO:0000256" key="6">
    <source>
        <dbReference type="ARBA" id="ARBA00009347"/>
    </source>
</evidence>
<protein>
    <recommendedName>
        <fullName evidence="21">DASH complex subunit SPC34</fullName>
    </recommendedName>
    <alternativeName>
        <fullName evidence="22">Outer kinetochore protein SPC34</fullName>
    </alternativeName>
</protein>
<keyword evidence="7" id="KW-0158">Chromosome</keyword>
<evidence type="ECO:0000256" key="8">
    <source>
        <dbReference type="ARBA" id="ARBA00022490"/>
    </source>
</evidence>
<evidence type="ECO:0000259" key="26">
    <source>
        <dbReference type="Pfam" id="PF02771"/>
    </source>
</evidence>
<evidence type="ECO:0000313" key="28">
    <source>
        <dbReference type="Proteomes" id="UP000624244"/>
    </source>
</evidence>
<evidence type="ECO:0000256" key="15">
    <source>
        <dbReference type="ARBA" id="ARBA00022838"/>
    </source>
</evidence>
<evidence type="ECO:0000256" key="20">
    <source>
        <dbReference type="ARBA" id="ARBA00023328"/>
    </source>
</evidence>
<dbReference type="Pfam" id="PF00441">
    <property type="entry name" value="Acyl-CoA_dh_1"/>
    <property type="match status" value="1"/>
</dbReference>
<comment type="similarity">
    <text evidence="5">Belongs to the DASH complex SPC34 family.</text>
</comment>
<dbReference type="PANTHER" id="PTHR43884:SF12">
    <property type="entry name" value="ISOVALERYL-COA DEHYDROGENASE, MITOCHONDRIAL-RELATED"/>
    <property type="match status" value="1"/>
</dbReference>
<dbReference type="AlphaFoldDB" id="A0A8H5ZHI7"/>
<proteinExistence type="inferred from homology"/>
<evidence type="ECO:0000256" key="5">
    <source>
        <dbReference type="ARBA" id="ARBA00008491"/>
    </source>
</evidence>
<keyword evidence="11" id="KW-0493">Microtubule</keyword>
<evidence type="ECO:0000259" key="25">
    <source>
        <dbReference type="Pfam" id="PF00441"/>
    </source>
</evidence>
<dbReference type="GO" id="GO:0005876">
    <property type="term" value="C:spindle microtubule"/>
    <property type="evidence" value="ECO:0007669"/>
    <property type="project" value="InterPro"/>
</dbReference>
<evidence type="ECO:0000256" key="4">
    <source>
        <dbReference type="ARBA" id="ARBA00004629"/>
    </source>
</evidence>
<keyword evidence="14" id="KW-0159">Chromosome partition</keyword>
<dbReference type="Gene3D" id="1.20.140.10">
    <property type="entry name" value="Butyryl-CoA Dehydrogenase, subunit A, domain 3"/>
    <property type="match status" value="1"/>
</dbReference>
<dbReference type="GO" id="GO:0046359">
    <property type="term" value="P:butyrate catabolic process"/>
    <property type="evidence" value="ECO:0007669"/>
    <property type="project" value="TreeGrafter"/>
</dbReference>
<dbReference type="Pfam" id="PF08657">
    <property type="entry name" value="DASH_Spc34"/>
    <property type="match status" value="2"/>
</dbReference>
<comment type="subcellular location">
    <subcellularLocation>
        <location evidence="4">Chromosome</location>
        <location evidence="4">Centromere</location>
        <location evidence="4">Kinetochore</location>
    </subcellularLocation>
    <subcellularLocation>
        <location evidence="3">Cytoplasm</location>
        <location evidence="3">Cytoskeleton</location>
        <location evidence="3">Spindle</location>
    </subcellularLocation>
    <subcellularLocation>
        <location evidence="2">Nucleus</location>
    </subcellularLocation>
</comment>
<evidence type="ECO:0000256" key="7">
    <source>
        <dbReference type="ARBA" id="ARBA00022454"/>
    </source>
</evidence>
<dbReference type="InterPro" id="IPR013786">
    <property type="entry name" value="AcylCoA_DH/ox_N"/>
</dbReference>
<evidence type="ECO:0000313" key="27">
    <source>
        <dbReference type="EMBL" id="KAF5849402.1"/>
    </source>
</evidence>
<gene>
    <name evidence="27" type="ORF">GGP41_006346</name>
</gene>
<dbReference type="CDD" id="cd00567">
    <property type="entry name" value="ACAD"/>
    <property type="match status" value="1"/>
</dbReference>
<evidence type="ECO:0000256" key="14">
    <source>
        <dbReference type="ARBA" id="ARBA00022829"/>
    </source>
</evidence>
<dbReference type="GO" id="GO:0042729">
    <property type="term" value="C:DASH complex"/>
    <property type="evidence" value="ECO:0007669"/>
    <property type="project" value="InterPro"/>
</dbReference>
<keyword evidence="19" id="KW-0131">Cell cycle</keyword>
<keyword evidence="12" id="KW-0498">Mitosis</keyword>
<dbReference type="GO" id="GO:0008608">
    <property type="term" value="P:attachment of spindle microtubules to kinetochore"/>
    <property type="evidence" value="ECO:0007669"/>
    <property type="project" value="InterPro"/>
</dbReference>
<dbReference type="InterPro" id="IPR037069">
    <property type="entry name" value="AcylCoA_DH/ox_N_sf"/>
</dbReference>
<dbReference type="InterPro" id="IPR046373">
    <property type="entry name" value="Acyl-CoA_Oxase/DH_mid-dom_sf"/>
</dbReference>
<evidence type="ECO:0000256" key="1">
    <source>
        <dbReference type="ARBA" id="ARBA00001974"/>
    </source>
</evidence>
<feature type="compositionally biased region" description="Polar residues" evidence="24">
    <location>
        <begin position="71"/>
        <end position="80"/>
    </location>
</feature>
<evidence type="ECO:0000256" key="11">
    <source>
        <dbReference type="ARBA" id="ARBA00022701"/>
    </source>
</evidence>
<accession>A0A8H5ZHI7</accession>
<evidence type="ECO:0000256" key="21">
    <source>
        <dbReference type="ARBA" id="ARBA00044112"/>
    </source>
</evidence>
<sequence length="669" mass="72828">MTLLDAYLEQISLCSASIAELPFAPPKIFTNALLQNHDITSLIRDTELHERALFSVPPPPAAPKHAEPAPSTNRRNTIFNPNGGGGTSISGGGANAVRAPRRNTAVAAVLGNELVERIRRGGGGGAGSGLGYRMYNPNNKNEIDVESLLEGAEKLLGVYPIPGVHDKIATLRQRYAQVAASVQYYEERLAEQQVQLEQLNRSREDYIDEADETQYEPEPVAPLTEEDLRREEEEARQLEKKKKELEARELRANVHAFANTVLSKAPTHYSHLATQTERFQSTLPIYQTAVSAGLIKGQIPVPLGGTSAGLVDAAIVIEELHAVEPSTAITILGTGLGLTPLILAGNKEQHDKFLTPFLEQTGERLASFVHSEPQGTANWLEKGAPGLQTTAYLEGEEWIINGEKLWTTNSGGWDQRGADLQCIVCRQGKPDIPQDPASDPISNILILLVTRSDIASNDPSAYQVLADPSLGGHKSVNGPHSRFTNFRVPAANVLAKPGEGAQVVEQTFGMSAAIVGAMCVGVMRHAFEAALAFCKKENRGGKIPVLEHQSVSDRLIDAKMKIEAARALVWKAMCVLESKEEKVGWQARLEVALEAKIWCSEQVTQVVLGCMSVVGMKSYAEDMPFSKILQDAACLPLFDGGNVGVRRRQLEKIFQEDGYQPWGATYPEQ</sequence>
<evidence type="ECO:0000256" key="2">
    <source>
        <dbReference type="ARBA" id="ARBA00004123"/>
    </source>
</evidence>
<dbReference type="SUPFAM" id="SSF56645">
    <property type="entry name" value="Acyl-CoA dehydrogenase NM domain-like"/>
    <property type="match status" value="1"/>
</dbReference>
<keyword evidence="20" id="KW-0137">Centromere</keyword>
<organism evidence="27 28">
    <name type="scientific">Cochliobolus sativus</name>
    <name type="common">Common root rot and spot blotch fungus</name>
    <name type="synonym">Bipolaris sorokiniana</name>
    <dbReference type="NCBI Taxonomy" id="45130"/>
    <lineage>
        <taxon>Eukaryota</taxon>
        <taxon>Fungi</taxon>
        <taxon>Dikarya</taxon>
        <taxon>Ascomycota</taxon>
        <taxon>Pezizomycotina</taxon>
        <taxon>Dothideomycetes</taxon>
        <taxon>Pleosporomycetidae</taxon>
        <taxon>Pleosporales</taxon>
        <taxon>Pleosporineae</taxon>
        <taxon>Pleosporaceae</taxon>
        <taxon>Bipolaris</taxon>
    </lineage>
</organism>
<dbReference type="PANTHER" id="PTHR43884">
    <property type="entry name" value="ACYL-COA DEHYDROGENASE"/>
    <property type="match status" value="1"/>
</dbReference>
<keyword evidence="8" id="KW-0963">Cytoplasm</keyword>
<comment type="similarity">
    <text evidence="6">Belongs to the acyl-CoA dehydrogenase family.</text>
</comment>
<dbReference type="GO" id="GO:0003995">
    <property type="term" value="F:acyl-CoA dehydrogenase activity"/>
    <property type="evidence" value="ECO:0007669"/>
    <property type="project" value="TreeGrafter"/>
</dbReference>
<feature type="compositionally biased region" description="Gly residues" evidence="24">
    <location>
        <begin position="82"/>
        <end position="94"/>
    </location>
</feature>
<dbReference type="Pfam" id="PF02771">
    <property type="entry name" value="Acyl-CoA_dh_N"/>
    <property type="match status" value="1"/>
</dbReference>
<keyword evidence="10" id="KW-0285">Flavoprotein</keyword>
<dbReference type="EMBL" id="WNKQ01000009">
    <property type="protein sequence ID" value="KAF5849402.1"/>
    <property type="molecule type" value="Genomic_DNA"/>
</dbReference>
<keyword evidence="16 23" id="KW-0175">Coiled coil</keyword>
<evidence type="ECO:0000256" key="13">
    <source>
        <dbReference type="ARBA" id="ARBA00022827"/>
    </source>
</evidence>
<feature type="region of interest" description="Disordered" evidence="24">
    <location>
        <begin position="57"/>
        <end position="96"/>
    </location>
</feature>
<dbReference type="GO" id="GO:0051301">
    <property type="term" value="P:cell division"/>
    <property type="evidence" value="ECO:0007669"/>
    <property type="project" value="UniProtKB-KW"/>
</dbReference>
<feature type="coiled-coil region" evidence="23">
    <location>
        <begin position="182"/>
        <end position="255"/>
    </location>
</feature>
<dbReference type="InterPro" id="IPR009100">
    <property type="entry name" value="AcylCoA_DH/oxidase_NM_dom_sf"/>
</dbReference>
<dbReference type="SUPFAM" id="SSF47203">
    <property type="entry name" value="Acyl-CoA dehydrogenase C-terminal domain-like"/>
    <property type="match status" value="1"/>
</dbReference>
<comment type="caution">
    <text evidence="27">The sequence shown here is derived from an EMBL/GenBank/DDBJ whole genome shotgun (WGS) entry which is preliminary data.</text>
</comment>
<evidence type="ECO:0000256" key="23">
    <source>
        <dbReference type="SAM" id="Coils"/>
    </source>
</evidence>
<name>A0A8H5ZHI7_COCSA</name>
<evidence type="ECO:0000256" key="24">
    <source>
        <dbReference type="SAM" id="MobiDB-lite"/>
    </source>
</evidence>
<evidence type="ECO:0000256" key="3">
    <source>
        <dbReference type="ARBA" id="ARBA00004186"/>
    </source>
</evidence>
<dbReference type="Proteomes" id="UP000624244">
    <property type="component" value="Unassembled WGS sequence"/>
</dbReference>
<evidence type="ECO:0000256" key="10">
    <source>
        <dbReference type="ARBA" id="ARBA00022630"/>
    </source>
</evidence>
<dbReference type="GO" id="GO:0033539">
    <property type="term" value="P:fatty acid beta-oxidation using acyl-CoA dehydrogenase"/>
    <property type="evidence" value="ECO:0007669"/>
    <property type="project" value="TreeGrafter"/>
</dbReference>
<dbReference type="Gene3D" id="2.40.110.10">
    <property type="entry name" value="Butyryl-CoA Dehydrogenase, subunit A, domain 2"/>
    <property type="match status" value="1"/>
</dbReference>
<dbReference type="Gene3D" id="1.10.540.10">
    <property type="entry name" value="Acyl-CoA dehydrogenase/oxidase, N-terminal domain"/>
    <property type="match status" value="1"/>
</dbReference>
<feature type="domain" description="Acyl-CoA dehydrogenase/oxidase C-terminal" evidence="25">
    <location>
        <begin position="498"/>
        <end position="641"/>
    </location>
</feature>
<evidence type="ECO:0000256" key="19">
    <source>
        <dbReference type="ARBA" id="ARBA00023306"/>
    </source>
</evidence>
<dbReference type="InterPro" id="IPR009075">
    <property type="entry name" value="AcylCo_DH/oxidase_C"/>
</dbReference>
<evidence type="ECO:0000256" key="9">
    <source>
        <dbReference type="ARBA" id="ARBA00022618"/>
    </source>
</evidence>
<keyword evidence="17" id="KW-0206">Cytoskeleton</keyword>
<dbReference type="InterPro" id="IPR036250">
    <property type="entry name" value="AcylCo_DH-like_C"/>
</dbReference>
<keyword evidence="13" id="KW-0274">FAD</keyword>